<dbReference type="AlphaFoldDB" id="A0A5J4ZIU1"/>
<evidence type="ECO:0000313" key="2">
    <source>
        <dbReference type="Proteomes" id="UP000325577"/>
    </source>
</evidence>
<evidence type="ECO:0000313" key="1">
    <source>
        <dbReference type="EMBL" id="KAA8517438.1"/>
    </source>
</evidence>
<gene>
    <name evidence="1" type="ORF">F0562_017731</name>
</gene>
<proteinExistence type="predicted"/>
<organism evidence="1 2">
    <name type="scientific">Nyssa sinensis</name>
    <dbReference type="NCBI Taxonomy" id="561372"/>
    <lineage>
        <taxon>Eukaryota</taxon>
        <taxon>Viridiplantae</taxon>
        <taxon>Streptophyta</taxon>
        <taxon>Embryophyta</taxon>
        <taxon>Tracheophyta</taxon>
        <taxon>Spermatophyta</taxon>
        <taxon>Magnoliopsida</taxon>
        <taxon>eudicotyledons</taxon>
        <taxon>Gunneridae</taxon>
        <taxon>Pentapetalae</taxon>
        <taxon>asterids</taxon>
        <taxon>Cornales</taxon>
        <taxon>Nyssaceae</taxon>
        <taxon>Nyssa</taxon>
    </lineage>
</organism>
<accession>A0A5J4ZIU1</accession>
<dbReference type="EMBL" id="CM018051">
    <property type="protein sequence ID" value="KAA8517438.1"/>
    <property type="molecule type" value="Genomic_DNA"/>
</dbReference>
<sequence>MGGRDNVAAVAVQKWETSQQGEIHGEEWEDFIVSRGGFYSEISEDLVARSWSELIGYHEEVHETTVLWNGQLEELCKYKWIAVQVEDELWGDLMQLLWTLRVDCPVLMDSVGGSIGGTVLIYTLGLMLCEVEIRKWAAESLLELEPQNPAIYISLLSMYSAKGEGQGDSVFSA</sequence>
<dbReference type="Proteomes" id="UP000325577">
    <property type="component" value="Linkage Group LG8"/>
</dbReference>
<name>A0A5J4ZIU1_9ASTE</name>
<keyword evidence="2" id="KW-1185">Reference proteome</keyword>
<protein>
    <submittedName>
        <fullName evidence="1">Uncharacterized protein</fullName>
    </submittedName>
</protein>
<reference evidence="1 2" key="1">
    <citation type="submission" date="2019-09" db="EMBL/GenBank/DDBJ databases">
        <title>A chromosome-level genome assembly of the Chinese tupelo Nyssa sinensis.</title>
        <authorList>
            <person name="Yang X."/>
            <person name="Kang M."/>
            <person name="Yang Y."/>
            <person name="Xiong H."/>
            <person name="Wang M."/>
            <person name="Zhang Z."/>
            <person name="Wang Z."/>
            <person name="Wu H."/>
            <person name="Ma T."/>
            <person name="Liu J."/>
            <person name="Xi Z."/>
        </authorList>
    </citation>
    <scope>NUCLEOTIDE SEQUENCE [LARGE SCALE GENOMIC DNA]</scope>
    <source>
        <strain evidence="1">J267</strain>
        <tissue evidence="1">Leaf</tissue>
    </source>
</reference>